<dbReference type="EMBL" id="JAAVJD010000043">
    <property type="protein sequence ID" value="NJQ05600.1"/>
    <property type="molecule type" value="Genomic_DNA"/>
</dbReference>
<evidence type="ECO:0000313" key="4">
    <source>
        <dbReference type="Proteomes" id="UP000578686"/>
    </source>
</evidence>
<keyword evidence="4" id="KW-1185">Reference proteome</keyword>
<feature type="non-terminal residue" evidence="3">
    <location>
        <position position="146"/>
    </location>
</feature>
<evidence type="ECO:0000256" key="1">
    <source>
        <dbReference type="SAM" id="Phobius"/>
    </source>
</evidence>
<dbReference type="SUPFAM" id="SSF48317">
    <property type="entry name" value="Acid phosphatase/Vanadium-dependent haloperoxidase"/>
    <property type="match status" value="1"/>
</dbReference>
<feature type="domain" description="Pterin-binding" evidence="2">
    <location>
        <begin position="122"/>
        <end position="135"/>
    </location>
</feature>
<dbReference type="SMART" id="SM00014">
    <property type="entry name" value="acidPPc"/>
    <property type="match status" value="1"/>
</dbReference>
<dbReference type="InterPro" id="IPR000489">
    <property type="entry name" value="Pterin-binding_dom"/>
</dbReference>
<dbReference type="AlphaFoldDB" id="A0A7X6CZX0"/>
<sequence length="146" mass="14807">MVLAAGCWAGRPTPRPLLWAAGFLAALLTGQLLRFLLMAAVARPRPPEAEWALHASHHAFPSGHTATAATAAGLVVAALLIRAGGRTGAVTAAAACLALWATAVGVSRVHLGVHWATDVDEGAAIIDIGGVKAGPGEEVDAAEEIR</sequence>
<reference evidence="3 4" key="1">
    <citation type="submission" date="2020-03" db="EMBL/GenBank/DDBJ databases">
        <title>Draft genome of Streptomyces sp. ventii, isolated from the Axial Seamount in the Pacific Ocean, and resequencing of the two type strains Streptomyces lonarensis strain NCL 716 and Streptomyces bohaiensis strain 11A07.</title>
        <authorList>
            <person name="Loughran R.M."/>
            <person name="Pfannmuller K.M."/>
            <person name="Wasson B.J."/>
            <person name="Deadmond M.C."/>
            <person name="Paddock B.E."/>
            <person name="Koyack M.J."/>
            <person name="Gallegos D.A."/>
            <person name="Mitchell E.A."/>
            <person name="Ushijima B."/>
            <person name="Saw J.H."/>
            <person name="Mcphail K.L."/>
            <person name="Videau P."/>
        </authorList>
    </citation>
    <scope>NUCLEOTIDE SEQUENCE [LARGE SCALE GENOMIC DNA]</scope>
    <source>
        <strain evidence="3 4">NCL716</strain>
    </source>
</reference>
<name>A0A7X6CZX0_9ACTN</name>
<dbReference type="PANTHER" id="PTHR14969">
    <property type="entry name" value="SPHINGOSINE-1-PHOSPHATE PHOSPHOHYDROLASE"/>
    <property type="match status" value="1"/>
</dbReference>
<dbReference type="InterPro" id="IPR000326">
    <property type="entry name" value="PAP2/HPO"/>
</dbReference>
<dbReference type="Proteomes" id="UP000578686">
    <property type="component" value="Unassembled WGS sequence"/>
</dbReference>
<organism evidence="3 4">
    <name type="scientific">Streptomyces lonarensis</name>
    <dbReference type="NCBI Taxonomy" id="700599"/>
    <lineage>
        <taxon>Bacteria</taxon>
        <taxon>Bacillati</taxon>
        <taxon>Actinomycetota</taxon>
        <taxon>Actinomycetes</taxon>
        <taxon>Kitasatosporales</taxon>
        <taxon>Streptomycetaceae</taxon>
        <taxon>Streptomyces</taxon>
    </lineage>
</organism>
<dbReference type="GO" id="GO:0042558">
    <property type="term" value="P:pteridine-containing compound metabolic process"/>
    <property type="evidence" value="ECO:0007669"/>
    <property type="project" value="InterPro"/>
</dbReference>
<proteinExistence type="predicted"/>
<comment type="caution">
    <text evidence="3">The sequence shown here is derived from an EMBL/GenBank/DDBJ whole genome shotgun (WGS) entry which is preliminary data.</text>
</comment>
<dbReference type="PANTHER" id="PTHR14969:SF13">
    <property type="entry name" value="AT30094P"/>
    <property type="match status" value="1"/>
</dbReference>
<dbReference type="Pfam" id="PF01569">
    <property type="entry name" value="PAP2"/>
    <property type="match status" value="1"/>
</dbReference>
<evidence type="ECO:0000313" key="3">
    <source>
        <dbReference type="EMBL" id="NJQ05600.1"/>
    </source>
</evidence>
<dbReference type="PROSITE" id="PS00793">
    <property type="entry name" value="DHPS_2"/>
    <property type="match status" value="1"/>
</dbReference>
<dbReference type="Gene3D" id="1.20.144.10">
    <property type="entry name" value="Phosphatidic acid phosphatase type 2/haloperoxidase"/>
    <property type="match status" value="1"/>
</dbReference>
<accession>A0A7X6CZX0</accession>
<feature type="transmembrane region" description="Helical" evidence="1">
    <location>
        <begin position="17"/>
        <end position="37"/>
    </location>
</feature>
<keyword evidence="1" id="KW-1133">Transmembrane helix</keyword>
<evidence type="ECO:0000259" key="2">
    <source>
        <dbReference type="PROSITE" id="PS00793"/>
    </source>
</evidence>
<protein>
    <submittedName>
        <fullName evidence="3">Phosphatase PAP2 family protein</fullName>
    </submittedName>
</protein>
<keyword evidence="1" id="KW-0472">Membrane</keyword>
<gene>
    <name evidence="3" type="ORF">HCN56_08450</name>
</gene>
<dbReference type="InterPro" id="IPR036938">
    <property type="entry name" value="PAP2/HPO_sf"/>
</dbReference>
<keyword evidence="1" id="KW-0812">Transmembrane</keyword>